<keyword evidence="3" id="KW-0597">Phosphoprotein</keyword>
<dbReference type="Pfam" id="PF02880">
    <property type="entry name" value="PGM_PMM_III"/>
    <property type="match status" value="1"/>
</dbReference>
<dbReference type="Pfam" id="PF02878">
    <property type="entry name" value="PGM_PMM_I"/>
    <property type="match status" value="1"/>
</dbReference>
<comment type="cofactor">
    <cofactor evidence="1">
        <name>Mg(2+)</name>
        <dbReference type="ChEBI" id="CHEBI:18420"/>
    </cofactor>
</comment>
<dbReference type="EMBL" id="JYNY01000540">
    <property type="protein sequence ID" value="KJJ83553.1"/>
    <property type="molecule type" value="Genomic_DNA"/>
</dbReference>
<dbReference type="InterPro" id="IPR050060">
    <property type="entry name" value="Phosphoglucosamine_mutase"/>
</dbReference>
<reference evidence="8 9" key="1">
    <citation type="submission" date="2015-02" db="EMBL/GenBank/DDBJ databases">
        <title>Single-cell genomics of uncultivated deep-branching MTB reveals a conserved set of magnetosome genes.</title>
        <authorList>
            <person name="Kolinko S."/>
            <person name="Richter M."/>
            <person name="Glockner F.O."/>
            <person name="Brachmann A."/>
            <person name="Schuler D."/>
        </authorList>
    </citation>
    <scope>NUCLEOTIDE SEQUENCE [LARGE SCALE GENOMIC DNA]</scope>
    <source>
        <strain evidence="8">SKK-01</strain>
    </source>
</reference>
<organism evidence="8 9">
    <name type="scientific">Candidatus Omnitrophus magneticus</name>
    <dbReference type="NCBI Taxonomy" id="1609969"/>
    <lineage>
        <taxon>Bacteria</taxon>
        <taxon>Pseudomonadati</taxon>
        <taxon>Candidatus Omnitrophota</taxon>
        <taxon>Candidatus Omnitrophus</taxon>
    </lineage>
</organism>
<evidence type="ECO:0000259" key="6">
    <source>
        <dbReference type="Pfam" id="PF02879"/>
    </source>
</evidence>
<dbReference type="InterPro" id="IPR016055">
    <property type="entry name" value="A-D-PHexomutase_a/b/a-I/II/III"/>
</dbReference>
<dbReference type="InterPro" id="IPR005844">
    <property type="entry name" value="A-D-PHexomutase_a/b/a-I"/>
</dbReference>
<dbReference type="SUPFAM" id="SSF53738">
    <property type="entry name" value="Phosphoglucomutase, first 3 domains"/>
    <property type="match status" value="3"/>
</dbReference>
<dbReference type="PRINTS" id="PR00509">
    <property type="entry name" value="PGMPMM"/>
</dbReference>
<dbReference type="SUPFAM" id="SSF51182">
    <property type="entry name" value="RmlC-like cupins"/>
    <property type="match status" value="1"/>
</dbReference>
<sequence>MSGASFNLFRKFKIFNICIAFNFLLSNFSFSQELAPLLSPRDNFVQALQTSEISIPREYGKLISKFDGRDNKVIINIQDAHCDYKGQKNIAGLIKYFQKNYNVNFATVEGADGIIDTSWFNAFPSQMSKIKAAEHFLKKGDITAVEYFSILNENKFTIFGAEDRKLYIENLNKFLTAYPHREKFLEYYGKIRLELSALKKLVYSEDLIKFDALTQLENKFEEYIISLQKTIEEKGIDTKSAVNFRAMIDTIRLEKTIDFNIVNKERDELLDKLSVKLSGTELKDLAGKSIALKSGEISEQFFYSYLKDKTLSNGMDLSKDAPNLYRFVEYLNIYSKVEHEKLFKEIDAVVENIKLVMFRNDEERGLDKLWKNINIIINIVDLKIKREDFDFYINNKEDFRSIVFTSFLQEKSKKYGITSAVNSDLFMEKLLLELVDFYDIAVKRDKALASNTLNALKANGQSIGILISGGFHTKGFSDIFARLSVSNIVIGPEITGGAHNFYLRMLAGDNTDNFSAGAAEIKSENTLQIPNKLCGICSDPAIKNEFIEKNREIFLREFVKRLVASYSEEYSGKTNEEIINLVRINFTECSKNCPPDYKSGSEYMKKVLEELSRNSQNSSLNSKKSPGASTISVKEKDEIEAIIKSCEDKGNYEDIKLSIEVMNILRNENSGFNEREQLINDLNNGKIVIRALDFGNQVGFIRDNPIDGKLYAYSKMDGEKIIIYVTKNFAFLSNPYYKKELIHTELGRTIVDRGFAMMAQTVAHEYVETKIGKKHSMAVNDEMCFLSNVATMAGVSDINLFILDQAAVRGDLTYLLNLLINYEKNKDVSTGKDAPFKTAVINALGKLFSLYLTEEELKLVHQNKESLSSMFELKDEKPSKIFLSIKYNKNKINDCIDSALTIALDLIKISVENALGNKAVYKKQDLRGNADTLFTAEVVYRLAKAYGTILREDNPFGKDLNKQKLVVPIGRDARVSGPRIMSIIKKGLSSVGVDSIDMVPNDKITATPIVGFALTSLPELNHLAGTRDIDGGIQITASHLEAPQNGIKMYEKGWNMDTKRIADLVKYAYDKNFYTLKTHEKKGNIINYKNLHEKYIEHVVKFVKETIGEQGLEKLKSKKIVVDPANGTGYIFVEILSRLGASVIGLYANPNGYFPNHIADPESPDYDSTKDLINLVRKENADIGVSFDSDADRVGFVTKKGKISGHELLMYLADKSLLLSPGGTVVFNNRTTGGIENIIKNRGGRAVRAPTGYTKIIKEMKNQSAFGNTVVLGGEESGHIMLMQNDGRDDGIFTAASVIGLLTAEEKSIEEIIDTYPKYSRSGTLKLTITSENSSVCEYRKTQIVDSIIATVKEHQVEWKVSDDKINIQDGLWVYFGDLEGWVLLRGSQTESQVFAVDIEAKDSASLFELAERIQNILTKFISKKEIDAKKLNKFIEKTRGNLLGVLRDDDGFIIENIQGELRESGNLRKPGEIREEVENKYILKVTEPTNKNLILRDVNGIELAKIPVKGSPNKKIIDDSIIKIIGYLDKAKEQNKLEQYEINTILGICRLIKERSDNGNIYFISDNIYKIFGFGDNKNIFVSEIFNNDIEMFSMLLFHEAGEAYFAPLSPEREAIIRKGLTAHTFLRGWGHKARAGERSISSVEENLRCKLGLADRLFGVDRNDEFTVMLRESSEKIVGKEVFDRYKRNPLSVSFNNIAVRKTFIYKGPSNFVRITCNPKKQEGGYIYIGFKNNMNEEEQKSFNKALLDKDATRAAEVFLNKIYVKPGDVFYITKGTYYLAEEGIYFVEIKNIFDKPVSSDITYKKTEEGDYRKIPVRQEKTASYELWKFLADDNFHVDEIRMSGMSTKFTAETSGTFHILACLEGSIKARAPNNTEWTHTLFKGDNIIIPAYIDSYEIEQVSANPAIITRSYIFEIIPELHPIKIQDREVNFIEIIKDIKEKFKDIDPKAGGKSLSDFRTNSALLDFIQANSVVKNSESIERALKGAYKKRGDKERELYEALFGDKVPADKINIVMPRGGRGGQKLTQELINKPNVRVTAMVAGTDDGRSWFYGAQEFDATGFPDARKCISDYLASTKPELNKLNESRFVMIKKEIKSGMEISKKITDKEGILNEFGKFIKKLENPKDKSIIFIKDSGVDEMWEHAEKVLNTYPGILEETIPYLKRIYQELETRKDDKQYKFSLDLIPFGSILMLGVKLSFLENSHARDIDVKIAPQDIIDVVLKLYGVDKKKFDVVTAAEKQVHLMGILADGTIYLTETGINEYERTASFSGLWYVDKQTVDELMDAQDINGVKIEKIAKYKDSKSGSLNEEIYMTVRKIVNPDNGKIKKIKEFFDKRNKDLKFQGNIRAVTAFNDADLVLLAPTTLFSNQIPSFTIRAISDNYKASRAVKIWFRNMAKDSCDPDGCDTEYLLEGISRSNAGTLDSYGMDNSWTKCAPQLVKYIIGNSPSYEGIAQEMPIPSDKKEYLPINIEELSSKTGNKVIPIGLMIEERTGIKTMRKDYTPATSYGFYSPEVMVDTIFTILKLEKTGFEINVNGEIIEKRGETIKEENIKTEVQSLYVFAKYFTDKIFQEVDNHWQVIEEIFTKFPSRYDDIETLLVYMAGFARDKYDLNEKNVSIVKNFYKTFIAYTLSGRISIKDERTGRMILAMNRISAQVLNIISWRERDVKEAGKVQLTLNAEKMVRAPDIYRGGQSFLDKNSLMGIPQANQVNEPGIYYRGSEGLGKLDNNIVQEAIYDKEKHEALKKVSEMYIMNHGWIEVPKSILNMTKNKKISAIHETYFITDYIPGSIQYTSTGAGRFQGSQLDIKYVTEGKGIQYNKIYNEKGELVKIFAQYLEPGSWTIALPGAVDSIENLGGLRFTDIFVDIPKEDINALLKSIDKNLDFTKLSMVFSENGKSIQKVPYYNVNINNKNVMIKNIANAPEITWIDNSVMGPIFKDSTLDKLYTKLTEPSIAEYIKLISGIVISSVWIDSSNDAVLDVADNIDVKYISDLSLLNKQVLIDTILNLSNEGISSFSNNLAPYILKFCPYARGLGMSITDSADIFKKIVATAQNGDNGIIVETNDNYTYSLVTFNSDFIAGKYDIQWEKSVNFDKNSKTRILFASKGDMEIKYDNITIKVREGEAKILLANIPPYSITAKSKDTIVYNFYKPFGDEAMVFDAVNFIKEKEITACFEEMEKREEKIILYVPKAMYKGDSFRKEKKIIEQAMNNQVIFRQYNDKEHLLSLSDADDFKKSSNVIFMFNDDMEKIISGEGADIFKDILNEKILALEKPSVENMEEYPFLREIEVAGIILGLTTKEDIEQETRVAMNLKTIMSHLSGYDITSNDLKYLVDVDSIDNIKRITNVLKKLLISVPMVYYKAEEEIKKTRQVLWAA</sequence>
<comment type="similarity">
    <text evidence="2">Belongs to the phosphohexose mutase family.</text>
</comment>
<dbReference type="Pfam" id="PF01933">
    <property type="entry name" value="CofD"/>
    <property type="match status" value="1"/>
</dbReference>
<feature type="domain" description="Alpha-D-phosphohexomutase alpha/beta/alpha" evidence="6">
    <location>
        <begin position="1094"/>
        <end position="1201"/>
    </location>
</feature>
<dbReference type="GO" id="GO:0005975">
    <property type="term" value="P:carbohydrate metabolic process"/>
    <property type="evidence" value="ECO:0007669"/>
    <property type="project" value="InterPro"/>
</dbReference>
<feature type="domain" description="Alpha-D-phosphohexomutase alpha/beta/alpha" evidence="7">
    <location>
        <begin position="1207"/>
        <end position="1319"/>
    </location>
</feature>
<feature type="signal peptide" evidence="4">
    <location>
        <begin position="1"/>
        <end position="31"/>
    </location>
</feature>
<keyword evidence="4" id="KW-0732">Signal</keyword>
<dbReference type="InterPro" id="IPR002882">
    <property type="entry name" value="CofD"/>
</dbReference>
<dbReference type="PANTHER" id="PTHR42946:SF1">
    <property type="entry name" value="PHOSPHOGLUCOMUTASE (ALPHA-D-GLUCOSE-1,6-BISPHOSPHATE-DEPENDENT)"/>
    <property type="match status" value="1"/>
</dbReference>
<dbReference type="Gene3D" id="3.40.50.10680">
    <property type="entry name" value="CofD-like domains"/>
    <property type="match status" value="1"/>
</dbReference>
<proteinExistence type="inferred from homology"/>
<dbReference type="Gene3D" id="2.60.120.10">
    <property type="entry name" value="Jelly Rolls"/>
    <property type="match status" value="2"/>
</dbReference>
<keyword evidence="9" id="KW-1185">Reference proteome</keyword>
<dbReference type="Gene3D" id="3.30.310.50">
    <property type="entry name" value="Alpha-D-phosphohexomutase, C-terminal domain"/>
    <property type="match status" value="1"/>
</dbReference>
<evidence type="ECO:0000259" key="5">
    <source>
        <dbReference type="Pfam" id="PF02878"/>
    </source>
</evidence>
<dbReference type="SUPFAM" id="SSF142338">
    <property type="entry name" value="CofD-like"/>
    <property type="match status" value="1"/>
</dbReference>
<dbReference type="InterPro" id="IPR005845">
    <property type="entry name" value="A-D-PHexomutase_a/b/a-II"/>
</dbReference>
<dbReference type="Proteomes" id="UP000033428">
    <property type="component" value="Unassembled WGS sequence"/>
</dbReference>
<dbReference type="PANTHER" id="PTHR42946">
    <property type="entry name" value="PHOSPHOHEXOSE MUTASE"/>
    <property type="match status" value="1"/>
</dbReference>
<evidence type="ECO:0000313" key="8">
    <source>
        <dbReference type="EMBL" id="KJJ83553.1"/>
    </source>
</evidence>
<dbReference type="Gene3D" id="3.40.120.10">
    <property type="entry name" value="Alpha-D-Glucose-1,6-Bisphosphate, subunit A, domain 3"/>
    <property type="match status" value="3"/>
</dbReference>
<evidence type="ECO:0000259" key="7">
    <source>
        <dbReference type="Pfam" id="PF02880"/>
    </source>
</evidence>
<protein>
    <submittedName>
        <fullName evidence="8">Secreted protein containing Alpha-D-phosphohexomutase, alpha/beta/alpha domain II</fullName>
    </submittedName>
</protein>
<dbReference type="GO" id="GO:0004615">
    <property type="term" value="F:phosphomannomutase activity"/>
    <property type="evidence" value="ECO:0007669"/>
    <property type="project" value="TreeGrafter"/>
</dbReference>
<dbReference type="Pfam" id="PF02879">
    <property type="entry name" value="PGM_PMM_II"/>
    <property type="match status" value="1"/>
</dbReference>
<evidence type="ECO:0000256" key="2">
    <source>
        <dbReference type="ARBA" id="ARBA00010231"/>
    </source>
</evidence>
<dbReference type="InterPro" id="IPR038136">
    <property type="entry name" value="CofD-like_dom_sf"/>
</dbReference>
<accession>A0A0F0CJP7</accession>
<dbReference type="InterPro" id="IPR014710">
    <property type="entry name" value="RmlC-like_jellyroll"/>
</dbReference>
<feature type="chain" id="PRO_5002437138" evidence="4">
    <location>
        <begin position="32"/>
        <end position="3383"/>
    </location>
</feature>
<dbReference type="GO" id="GO:0043743">
    <property type="term" value="F:LPPG:FO 2-phospho-L-lactate transferase activity"/>
    <property type="evidence" value="ECO:0007669"/>
    <property type="project" value="InterPro"/>
</dbReference>
<dbReference type="InterPro" id="IPR011051">
    <property type="entry name" value="RmlC_Cupin_sf"/>
</dbReference>
<dbReference type="InterPro" id="IPR005841">
    <property type="entry name" value="Alpha-D-phosphohexomutase_SF"/>
</dbReference>
<evidence type="ECO:0000313" key="9">
    <source>
        <dbReference type="Proteomes" id="UP000033428"/>
    </source>
</evidence>
<evidence type="ECO:0000256" key="3">
    <source>
        <dbReference type="ARBA" id="ARBA00022553"/>
    </source>
</evidence>
<name>A0A0F0CJP7_9BACT</name>
<comment type="caution">
    <text evidence="8">The sequence shown here is derived from an EMBL/GenBank/DDBJ whole genome shotgun (WGS) entry which is preliminary data.</text>
</comment>
<feature type="domain" description="Alpha-D-phosphohexomutase alpha/beta/alpha" evidence="5">
    <location>
        <begin position="922"/>
        <end position="1061"/>
    </location>
</feature>
<dbReference type="InterPro" id="IPR005846">
    <property type="entry name" value="A-D-PHexomutase_a/b/a-III"/>
</dbReference>
<evidence type="ECO:0000256" key="4">
    <source>
        <dbReference type="SAM" id="SignalP"/>
    </source>
</evidence>
<gene>
    <name evidence="8" type="ORF">OMAG_002578</name>
</gene>
<evidence type="ECO:0000256" key="1">
    <source>
        <dbReference type="ARBA" id="ARBA00001946"/>
    </source>
</evidence>